<evidence type="ECO:0000313" key="6">
    <source>
        <dbReference type="EMBL" id="MFO3667285.1"/>
    </source>
</evidence>
<evidence type="ECO:0000259" key="5">
    <source>
        <dbReference type="Pfam" id="PF01625"/>
    </source>
</evidence>
<dbReference type="InterPro" id="IPR050162">
    <property type="entry name" value="MsrA_MetSO_reductase"/>
</dbReference>
<dbReference type="InterPro" id="IPR002569">
    <property type="entry name" value="Met_Sox_Rdtase_MsrA_dom"/>
</dbReference>
<feature type="active site" evidence="4">
    <location>
        <position position="10"/>
    </location>
</feature>
<comment type="similarity">
    <text evidence="4">Belongs to the MsrA Met sulfoxide reductase family.</text>
</comment>
<keyword evidence="7" id="KW-1185">Reference proteome</keyword>
<dbReference type="PANTHER" id="PTHR42799:SF2">
    <property type="entry name" value="MITOCHONDRIAL PEPTIDE METHIONINE SULFOXIDE REDUCTASE"/>
    <property type="match status" value="1"/>
</dbReference>
<dbReference type="Pfam" id="PF01625">
    <property type="entry name" value="PMSR"/>
    <property type="match status" value="1"/>
</dbReference>
<name>A0ABW9MDP1_9FIRM</name>
<dbReference type="EC" id="1.8.4.11" evidence="4"/>
<dbReference type="RefSeq" id="WP_265213009.1">
    <property type="nucleotide sequence ID" value="NZ_JBGMEF010000019.1"/>
</dbReference>
<keyword evidence="1 4" id="KW-0560">Oxidoreductase</keyword>
<dbReference type="Gene3D" id="3.30.1060.10">
    <property type="entry name" value="Peptide methionine sulphoxide reductase MsrA"/>
    <property type="match status" value="1"/>
</dbReference>
<comment type="catalytic activity">
    <reaction evidence="3 4">
        <text>[thioredoxin]-disulfide + L-methionine + H2O = L-methionine (S)-S-oxide + [thioredoxin]-dithiol</text>
        <dbReference type="Rhea" id="RHEA:19993"/>
        <dbReference type="Rhea" id="RHEA-COMP:10698"/>
        <dbReference type="Rhea" id="RHEA-COMP:10700"/>
        <dbReference type="ChEBI" id="CHEBI:15377"/>
        <dbReference type="ChEBI" id="CHEBI:29950"/>
        <dbReference type="ChEBI" id="CHEBI:50058"/>
        <dbReference type="ChEBI" id="CHEBI:57844"/>
        <dbReference type="ChEBI" id="CHEBI:58772"/>
        <dbReference type="EC" id="1.8.4.11"/>
    </reaction>
</comment>
<sequence length="160" mass="18346">MIEVYLAGGCFWGVEAYFSNLDGVIKTEVGYANGKTATTTYEELKVTGFAETVKVTFDEEIISLNEIFEHFYYIIDPTSLNKQGNDVGSQYRTGIYSRSEAILKAARNFLNIKQEKEKEKIMVEVKVLNNYIRAEEYHQDYLKKNPAGYCHINLDDVLEI</sequence>
<comment type="catalytic activity">
    <reaction evidence="2 4">
        <text>L-methionyl-[protein] + [thioredoxin]-disulfide + H2O = L-methionyl-(S)-S-oxide-[protein] + [thioredoxin]-dithiol</text>
        <dbReference type="Rhea" id="RHEA:14217"/>
        <dbReference type="Rhea" id="RHEA-COMP:10698"/>
        <dbReference type="Rhea" id="RHEA-COMP:10700"/>
        <dbReference type="Rhea" id="RHEA-COMP:12313"/>
        <dbReference type="Rhea" id="RHEA-COMP:12315"/>
        <dbReference type="ChEBI" id="CHEBI:15377"/>
        <dbReference type="ChEBI" id="CHEBI:16044"/>
        <dbReference type="ChEBI" id="CHEBI:29950"/>
        <dbReference type="ChEBI" id="CHEBI:44120"/>
        <dbReference type="ChEBI" id="CHEBI:50058"/>
        <dbReference type="EC" id="1.8.4.11"/>
    </reaction>
</comment>
<evidence type="ECO:0000256" key="3">
    <source>
        <dbReference type="ARBA" id="ARBA00048782"/>
    </source>
</evidence>
<dbReference type="HAMAP" id="MF_01401">
    <property type="entry name" value="MsrA"/>
    <property type="match status" value="1"/>
</dbReference>
<dbReference type="NCBIfam" id="TIGR00401">
    <property type="entry name" value="msrA"/>
    <property type="match status" value="1"/>
</dbReference>
<feature type="domain" description="Peptide methionine sulphoxide reductase MsrA" evidence="5">
    <location>
        <begin position="4"/>
        <end position="151"/>
    </location>
</feature>
<organism evidence="6 7">
    <name type="scientific">Anaerococcus kampingae</name>
    <dbReference type="NCBI Taxonomy" id="3115614"/>
    <lineage>
        <taxon>Bacteria</taxon>
        <taxon>Bacillati</taxon>
        <taxon>Bacillota</taxon>
        <taxon>Tissierellia</taxon>
        <taxon>Tissierellales</taxon>
        <taxon>Peptoniphilaceae</taxon>
        <taxon>Anaerococcus</taxon>
    </lineage>
</organism>
<accession>A0ABW9MDP1</accession>
<dbReference type="InterPro" id="IPR036509">
    <property type="entry name" value="Met_Sox_Rdtase_MsrA_sf"/>
</dbReference>
<evidence type="ECO:0000256" key="4">
    <source>
        <dbReference type="HAMAP-Rule" id="MF_01401"/>
    </source>
</evidence>
<evidence type="ECO:0000256" key="2">
    <source>
        <dbReference type="ARBA" id="ARBA00047806"/>
    </source>
</evidence>
<comment type="function">
    <text evidence="4">Has an important function as a repair enzyme for proteins that have been inactivated by oxidation. Catalyzes the reversible oxidation-reduction of methionine sulfoxide in proteins to methionine.</text>
</comment>
<evidence type="ECO:0000256" key="1">
    <source>
        <dbReference type="ARBA" id="ARBA00023002"/>
    </source>
</evidence>
<protein>
    <recommendedName>
        <fullName evidence="4">Peptide methionine sulfoxide reductase MsrA</fullName>
        <shortName evidence="4">Protein-methionine-S-oxide reductase</shortName>
        <ecNumber evidence="4">1.8.4.11</ecNumber>
    </recommendedName>
    <alternativeName>
        <fullName evidence="4">Peptide-methionine (S)-S-oxide reductase</fullName>
        <shortName evidence="4">Peptide Met(O) reductase</shortName>
    </alternativeName>
</protein>
<dbReference type="GO" id="GO:0008113">
    <property type="term" value="F:peptide-methionine (S)-S-oxide reductase activity"/>
    <property type="evidence" value="ECO:0007669"/>
    <property type="project" value="UniProtKB-EC"/>
</dbReference>
<dbReference type="PANTHER" id="PTHR42799">
    <property type="entry name" value="MITOCHONDRIAL PEPTIDE METHIONINE SULFOXIDE REDUCTASE"/>
    <property type="match status" value="1"/>
</dbReference>
<gene>
    <name evidence="4 6" type="primary">msrA</name>
    <name evidence="6" type="ORF">ACCQ42_05820</name>
</gene>
<comment type="caution">
    <text evidence="6">The sequence shown here is derived from an EMBL/GenBank/DDBJ whole genome shotgun (WGS) entry which is preliminary data.</text>
</comment>
<proteinExistence type="inferred from homology"/>
<reference evidence="6 7" key="1">
    <citation type="journal article" date="2025" name="Anaerobe">
        <title>Description of Anaerococcus kampingiae sp. nov., Anaerococcus groningensis sp. nov., Anaerococcus martiniensis sp. nov., and Anaerococcus cruorum sp. nov., isolated from human clinical specimens.</title>
        <authorList>
            <person name="Boiten K.E."/>
            <person name="Meijer J."/>
            <person name="van Wezel E.M."/>
            <person name="Veloo A.C.M."/>
        </authorList>
    </citation>
    <scope>NUCLEOTIDE SEQUENCE [LARGE SCALE GENOMIC DNA]</scope>
    <source>
        <strain evidence="6 7">ENR0874</strain>
    </source>
</reference>
<dbReference type="EMBL" id="JBGMEF010000019">
    <property type="protein sequence ID" value="MFO3667285.1"/>
    <property type="molecule type" value="Genomic_DNA"/>
</dbReference>
<dbReference type="SUPFAM" id="SSF55068">
    <property type="entry name" value="Peptide methionine sulfoxide reductase"/>
    <property type="match status" value="1"/>
</dbReference>
<evidence type="ECO:0000313" key="7">
    <source>
        <dbReference type="Proteomes" id="UP001637994"/>
    </source>
</evidence>
<dbReference type="Proteomes" id="UP001637994">
    <property type="component" value="Unassembled WGS sequence"/>
</dbReference>